<dbReference type="Gene3D" id="2.40.50.100">
    <property type="match status" value="1"/>
</dbReference>
<evidence type="ECO:0000256" key="2">
    <source>
        <dbReference type="SAM" id="MobiDB-lite"/>
    </source>
</evidence>
<name>A0A518HKS3_9BACT</name>
<dbReference type="InterPro" id="IPR050709">
    <property type="entry name" value="Biotin_Carboxyl_Carrier/Decarb"/>
</dbReference>
<dbReference type="InterPro" id="IPR000089">
    <property type="entry name" value="Biotin_lipoyl"/>
</dbReference>
<dbReference type="PANTHER" id="PTHR45266">
    <property type="entry name" value="OXALOACETATE DECARBOXYLASE ALPHA CHAIN"/>
    <property type="match status" value="1"/>
</dbReference>
<organism evidence="4 5">
    <name type="scientific">Stieleria neptunia</name>
    <dbReference type="NCBI Taxonomy" id="2527979"/>
    <lineage>
        <taxon>Bacteria</taxon>
        <taxon>Pseudomonadati</taxon>
        <taxon>Planctomycetota</taxon>
        <taxon>Planctomycetia</taxon>
        <taxon>Pirellulales</taxon>
        <taxon>Pirellulaceae</taxon>
        <taxon>Stieleria</taxon>
    </lineage>
</organism>
<dbReference type="AlphaFoldDB" id="A0A518HKS3"/>
<dbReference type="CDD" id="cd06850">
    <property type="entry name" value="biotinyl_domain"/>
    <property type="match status" value="1"/>
</dbReference>
<evidence type="ECO:0000259" key="3">
    <source>
        <dbReference type="PROSITE" id="PS50968"/>
    </source>
</evidence>
<feature type="domain" description="Lipoyl-binding" evidence="3">
    <location>
        <begin position="51"/>
        <end position="129"/>
    </location>
</feature>
<reference evidence="4 5" key="1">
    <citation type="submission" date="2019-03" db="EMBL/GenBank/DDBJ databases">
        <title>Deep-cultivation of Planctomycetes and their phenomic and genomic characterization uncovers novel biology.</title>
        <authorList>
            <person name="Wiegand S."/>
            <person name="Jogler M."/>
            <person name="Boedeker C."/>
            <person name="Pinto D."/>
            <person name="Vollmers J."/>
            <person name="Rivas-Marin E."/>
            <person name="Kohn T."/>
            <person name="Peeters S.H."/>
            <person name="Heuer A."/>
            <person name="Rast P."/>
            <person name="Oberbeckmann S."/>
            <person name="Bunk B."/>
            <person name="Jeske O."/>
            <person name="Meyerdierks A."/>
            <person name="Storesund J.E."/>
            <person name="Kallscheuer N."/>
            <person name="Luecker S."/>
            <person name="Lage O.M."/>
            <person name="Pohl T."/>
            <person name="Merkel B.J."/>
            <person name="Hornburger P."/>
            <person name="Mueller R.-W."/>
            <person name="Bruemmer F."/>
            <person name="Labrenz M."/>
            <person name="Spormann A.M."/>
            <person name="Op den Camp H."/>
            <person name="Overmann J."/>
            <person name="Amann R."/>
            <person name="Jetten M.S.M."/>
            <person name="Mascher T."/>
            <person name="Medema M.H."/>
            <person name="Devos D.P."/>
            <person name="Kaster A.-K."/>
            <person name="Ovreas L."/>
            <person name="Rohde M."/>
            <person name="Galperin M.Y."/>
            <person name="Jogler C."/>
        </authorList>
    </citation>
    <scope>NUCLEOTIDE SEQUENCE [LARGE SCALE GENOMIC DNA]</scope>
    <source>
        <strain evidence="4 5">Enr13</strain>
    </source>
</reference>
<evidence type="ECO:0000256" key="1">
    <source>
        <dbReference type="ARBA" id="ARBA00023267"/>
    </source>
</evidence>
<dbReference type="OrthoDB" id="9811735at2"/>
<dbReference type="SUPFAM" id="SSF51230">
    <property type="entry name" value="Single hybrid motif"/>
    <property type="match status" value="1"/>
</dbReference>
<proteinExistence type="predicted"/>
<dbReference type="RefSeq" id="WP_145385178.1">
    <property type="nucleotide sequence ID" value="NZ_CP037423.1"/>
</dbReference>
<dbReference type="FunFam" id="2.40.50.100:FF:000003">
    <property type="entry name" value="Acetyl-CoA carboxylase biotin carboxyl carrier protein"/>
    <property type="match status" value="1"/>
</dbReference>
<dbReference type="InterPro" id="IPR011053">
    <property type="entry name" value="Single_hybrid_motif"/>
</dbReference>
<dbReference type="PANTHER" id="PTHR45266:SF3">
    <property type="entry name" value="OXALOACETATE DECARBOXYLASE ALPHA CHAIN"/>
    <property type="match status" value="1"/>
</dbReference>
<gene>
    <name evidence="4" type="primary">gcdC</name>
    <name evidence="4" type="ORF">Enr13x_12930</name>
</gene>
<accession>A0A518HKS3</accession>
<keyword evidence="1" id="KW-0092">Biotin</keyword>
<feature type="compositionally biased region" description="Low complexity" evidence="2">
    <location>
        <begin position="25"/>
        <end position="47"/>
    </location>
</feature>
<evidence type="ECO:0000313" key="4">
    <source>
        <dbReference type="EMBL" id="QDV41454.1"/>
    </source>
</evidence>
<dbReference type="KEGG" id="snep:Enr13x_12930"/>
<evidence type="ECO:0000313" key="5">
    <source>
        <dbReference type="Proteomes" id="UP000319004"/>
    </source>
</evidence>
<keyword evidence="5" id="KW-1185">Reference proteome</keyword>
<dbReference type="Proteomes" id="UP000319004">
    <property type="component" value="Chromosome"/>
</dbReference>
<dbReference type="Pfam" id="PF00364">
    <property type="entry name" value="Biotin_lipoyl"/>
    <property type="match status" value="1"/>
</dbReference>
<protein>
    <submittedName>
        <fullName evidence="4">Glutaconyl-CoA decarboxylase subunit gamma</fullName>
    </submittedName>
</protein>
<dbReference type="PROSITE" id="PS00188">
    <property type="entry name" value="BIOTIN"/>
    <property type="match status" value="1"/>
</dbReference>
<dbReference type="EMBL" id="CP037423">
    <property type="protein sequence ID" value="QDV41454.1"/>
    <property type="molecule type" value="Genomic_DNA"/>
</dbReference>
<sequence>MKRLRITVGNKSYDVTVEDLSETEAYPVPTRPAPAAAPSAAAPAPIARQTPTKAQPPAGSGAVTSPMAGAIRSILVKPGDAVERGQGMVILEAMKMENQITAPVAGTVKSVDVAEGDSVAEGQTLVVLE</sequence>
<dbReference type="InterPro" id="IPR001882">
    <property type="entry name" value="Biotin_BS"/>
</dbReference>
<feature type="region of interest" description="Disordered" evidence="2">
    <location>
        <begin position="22"/>
        <end position="64"/>
    </location>
</feature>
<dbReference type="PROSITE" id="PS50968">
    <property type="entry name" value="BIOTINYL_LIPOYL"/>
    <property type="match status" value="1"/>
</dbReference>